<dbReference type="AlphaFoldDB" id="A0A3P6TIY3"/>
<accession>A0A3P6TIY3</accession>
<dbReference type="OrthoDB" id="5862011at2759"/>
<evidence type="ECO:0000313" key="2">
    <source>
        <dbReference type="Proteomes" id="UP000271889"/>
    </source>
</evidence>
<dbReference type="Proteomes" id="UP000271889">
    <property type="component" value="Unassembled WGS sequence"/>
</dbReference>
<evidence type="ECO:0000313" key="1">
    <source>
        <dbReference type="EMBL" id="VDK80915.1"/>
    </source>
</evidence>
<sequence length="159" mass="18333">MHELLRKQTTSQVLTNYLELRTENRLLVSDLVRLLPPRCTIVICPNGVVEPDIFLDSKFFDLDVVKLASDLRISVKSGLTDDQLVKLQANVLRISSAYITSGGINRLILVRFMFCDTLTCFCLNLCFDTLLKSFKNHHRIDFITRTAIFRFLRLESKHV</sequence>
<organism evidence="1 2">
    <name type="scientific">Cylicostephanus goldi</name>
    <name type="common">Nematode worm</name>
    <dbReference type="NCBI Taxonomy" id="71465"/>
    <lineage>
        <taxon>Eukaryota</taxon>
        <taxon>Metazoa</taxon>
        <taxon>Ecdysozoa</taxon>
        <taxon>Nematoda</taxon>
        <taxon>Chromadorea</taxon>
        <taxon>Rhabditida</taxon>
        <taxon>Rhabditina</taxon>
        <taxon>Rhabditomorpha</taxon>
        <taxon>Strongyloidea</taxon>
        <taxon>Strongylidae</taxon>
        <taxon>Cylicostephanus</taxon>
    </lineage>
</organism>
<keyword evidence="2" id="KW-1185">Reference proteome</keyword>
<name>A0A3P6TIY3_CYLGO</name>
<gene>
    <name evidence="1" type="ORF">CGOC_LOCUS7767</name>
</gene>
<dbReference type="EMBL" id="UYRV01027394">
    <property type="protein sequence ID" value="VDK80915.1"/>
    <property type="molecule type" value="Genomic_DNA"/>
</dbReference>
<protein>
    <submittedName>
        <fullName evidence="1">Uncharacterized protein</fullName>
    </submittedName>
</protein>
<reference evidence="1 2" key="1">
    <citation type="submission" date="2018-11" db="EMBL/GenBank/DDBJ databases">
        <authorList>
            <consortium name="Pathogen Informatics"/>
        </authorList>
    </citation>
    <scope>NUCLEOTIDE SEQUENCE [LARGE SCALE GENOMIC DNA]</scope>
</reference>
<proteinExistence type="predicted"/>